<dbReference type="KEGG" id="vg:64766069"/>
<accession>A0A4Y6EIG9</accession>
<dbReference type="GeneID" id="64766069"/>
<name>A0A4Y6EIG9_9CAUD</name>
<reference evidence="1 2" key="1">
    <citation type="submission" date="2019-05" db="EMBL/GenBank/DDBJ databases">
        <authorList>
            <person name="Pope W.H."/>
            <person name="Garlena R.A."/>
            <person name="Russell D.A."/>
            <person name="Jacobs-Sera D."/>
            <person name="Hatfull G.F."/>
        </authorList>
    </citation>
    <scope>NUCLEOTIDE SEQUENCE [LARGE SCALE GENOMIC DNA]</scope>
</reference>
<protein>
    <submittedName>
        <fullName evidence="1">Uncharacterized protein</fullName>
    </submittedName>
</protein>
<dbReference type="RefSeq" id="YP_010058838.1">
    <property type="nucleotide sequence ID" value="NC_054723.1"/>
</dbReference>
<keyword evidence="2" id="KW-1185">Reference proteome</keyword>
<evidence type="ECO:0000313" key="1">
    <source>
        <dbReference type="EMBL" id="QDF18536.1"/>
    </source>
</evidence>
<proteinExistence type="predicted"/>
<organism evidence="1 2">
    <name type="scientific">Gordonia phage Pupper</name>
    <dbReference type="NCBI Taxonomy" id="2571249"/>
    <lineage>
        <taxon>Viruses</taxon>
        <taxon>Duplodnaviria</taxon>
        <taxon>Heunggongvirae</taxon>
        <taxon>Uroviricota</taxon>
        <taxon>Caudoviricetes</taxon>
        <taxon>Puppervirus</taxon>
        <taxon>Puppervirus Pupper</taxon>
    </lineage>
</organism>
<dbReference type="Proteomes" id="UP000318375">
    <property type="component" value="Segment"/>
</dbReference>
<dbReference type="EMBL" id="MK977695">
    <property type="protein sequence ID" value="QDF18536.1"/>
    <property type="molecule type" value="Genomic_DNA"/>
</dbReference>
<gene>
    <name evidence="1" type="primary">50</name>
    <name evidence="1" type="ORF">SEA_PUPPER_50</name>
</gene>
<sequence length="42" mass="4682">MCAIFARLVGVVRRYFDGVLSPSHEEIEAMLSVDKDDRDAVA</sequence>
<evidence type="ECO:0000313" key="2">
    <source>
        <dbReference type="Proteomes" id="UP000318375"/>
    </source>
</evidence>